<dbReference type="PRINTS" id="PR00811">
    <property type="entry name" value="BCTERIALGSPD"/>
</dbReference>
<protein>
    <recommendedName>
        <fullName evidence="1">Type II/III secretion system secretin-like domain-containing protein</fullName>
    </recommendedName>
</protein>
<organism evidence="2">
    <name type="scientific">bioreactor metagenome</name>
    <dbReference type="NCBI Taxonomy" id="1076179"/>
    <lineage>
        <taxon>unclassified sequences</taxon>
        <taxon>metagenomes</taxon>
        <taxon>ecological metagenomes</taxon>
    </lineage>
</organism>
<comment type="caution">
    <text evidence="2">The sequence shown here is derived from an EMBL/GenBank/DDBJ whole genome shotgun (WGS) entry which is preliminary data.</text>
</comment>
<dbReference type="Pfam" id="PF00263">
    <property type="entry name" value="Secretin"/>
    <property type="match status" value="1"/>
</dbReference>
<reference evidence="2" key="1">
    <citation type="submission" date="2019-08" db="EMBL/GenBank/DDBJ databases">
        <authorList>
            <person name="Kucharzyk K."/>
            <person name="Murdoch R.W."/>
            <person name="Higgins S."/>
            <person name="Loffler F."/>
        </authorList>
    </citation>
    <scope>NUCLEOTIDE SEQUENCE</scope>
</reference>
<dbReference type="GO" id="GO:0009306">
    <property type="term" value="P:protein secretion"/>
    <property type="evidence" value="ECO:0007669"/>
    <property type="project" value="InterPro"/>
</dbReference>
<evidence type="ECO:0000313" key="2">
    <source>
        <dbReference type="EMBL" id="MPN05060.1"/>
    </source>
</evidence>
<sequence>MMATITMYDGETVLLGGMADNESNARDDSWPILGSIPLIGNFFRDQQTDVTNRSMLIFITARLVNSSGIPLRSIRDRGLIEFNR</sequence>
<evidence type="ECO:0000259" key="1">
    <source>
        <dbReference type="Pfam" id="PF00263"/>
    </source>
</evidence>
<dbReference type="InterPro" id="IPR004846">
    <property type="entry name" value="T2SS/T3SS_dom"/>
</dbReference>
<dbReference type="PANTHER" id="PTHR30604">
    <property type="entry name" value="PROTEIN TRANSPORT PROTEIN HOFQ"/>
    <property type="match status" value="1"/>
</dbReference>
<gene>
    <name evidence="2" type="ORF">SDC9_152310</name>
</gene>
<proteinExistence type="predicted"/>
<dbReference type="AlphaFoldDB" id="A0A645EUD6"/>
<name>A0A645EUD6_9ZZZZ</name>
<dbReference type="EMBL" id="VSSQ01050962">
    <property type="protein sequence ID" value="MPN05060.1"/>
    <property type="molecule type" value="Genomic_DNA"/>
</dbReference>
<dbReference type="InterPro" id="IPR001775">
    <property type="entry name" value="GspD/PilQ"/>
</dbReference>
<feature type="domain" description="Type II/III secretion system secretin-like" evidence="1">
    <location>
        <begin position="4"/>
        <end position="64"/>
    </location>
</feature>
<accession>A0A645EUD6</accession>
<dbReference type="InterPro" id="IPR051808">
    <property type="entry name" value="Type_IV_pilus_biogenesis"/>
</dbReference>
<dbReference type="PANTHER" id="PTHR30604:SF1">
    <property type="entry name" value="DNA UTILIZATION PROTEIN HOFQ"/>
    <property type="match status" value="1"/>
</dbReference>